<dbReference type="OrthoDB" id="10313990at2759"/>
<dbReference type="Proteomes" id="UP001165065">
    <property type="component" value="Unassembled WGS sequence"/>
</dbReference>
<evidence type="ECO:0000313" key="2">
    <source>
        <dbReference type="EMBL" id="GMI41827.1"/>
    </source>
</evidence>
<evidence type="ECO:0000313" key="3">
    <source>
        <dbReference type="Proteomes" id="UP001165065"/>
    </source>
</evidence>
<evidence type="ECO:0000256" key="1">
    <source>
        <dbReference type="SAM" id="Phobius"/>
    </source>
</evidence>
<dbReference type="EMBL" id="BRYA01000158">
    <property type="protein sequence ID" value="GMI41827.1"/>
    <property type="molecule type" value="Genomic_DNA"/>
</dbReference>
<feature type="transmembrane region" description="Helical" evidence="1">
    <location>
        <begin position="21"/>
        <end position="42"/>
    </location>
</feature>
<name>A0A9W7GB10_9STRA</name>
<keyword evidence="1" id="KW-0812">Transmembrane</keyword>
<protein>
    <submittedName>
        <fullName evidence="2">Uncharacterized protein</fullName>
    </submittedName>
</protein>
<accession>A0A9W7GB10</accession>
<keyword evidence="3" id="KW-1185">Reference proteome</keyword>
<feature type="transmembrane region" description="Helical" evidence="1">
    <location>
        <begin position="70"/>
        <end position="90"/>
    </location>
</feature>
<dbReference type="AlphaFoldDB" id="A0A9W7GB10"/>
<comment type="caution">
    <text evidence="2">The sequence shown here is derived from an EMBL/GenBank/DDBJ whole genome shotgun (WGS) entry which is preliminary data.</text>
</comment>
<organism evidence="2 3">
    <name type="scientific">Triparma columacea</name>
    <dbReference type="NCBI Taxonomy" id="722753"/>
    <lineage>
        <taxon>Eukaryota</taxon>
        <taxon>Sar</taxon>
        <taxon>Stramenopiles</taxon>
        <taxon>Ochrophyta</taxon>
        <taxon>Bolidophyceae</taxon>
        <taxon>Parmales</taxon>
        <taxon>Triparmaceae</taxon>
        <taxon>Triparma</taxon>
    </lineage>
</organism>
<keyword evidence="1" id="KW-1133">Transmembrane helix</keyword>
<keyword evidence="1" id="KW-0472">Membrane</keyword>
<reference evidence="3" key="1">
    <citation type="journal article" date="2023" name="Commun. Biol.">
        <title>Genome analysis of Parmales, the sister group of diatoms, reveals the evolutionary specialization of diatoms from phago-mixotrophs to photoautotrophs.</title>
        <authorList>
            <person name="Ban H."/>
            <person name="Sato S."/>
            <person name="Yoshikawa S."/>
            <person name="Yamada K."/>
            <person name="Nakamura Y."/>
            <person name="Ichinomiya M."/>
            <person name="Sato N."/>
            <person name="Blanc-Mathieu R."/>
            <person name="Endo H."/>
            <person name="Kuwata A."/>
            <person name="Ogata H."/>
        </authorList>
    </citation>
    <scope>NUCLEOTIDE SEQUENCE [LARGE SCALE GENOMIC DNA]</scope>
</reference>
<proteinExistence type="predicted"/>
<gene>
    <name evidence="2" type="ORF">TrCOL_g3714</name>
</gene>
<sequence>MGVFSFMRFCPNWCNEILRFVAANFGWTCNFLASWVLFGVYAGQDWVDYGYFNTYGPDGNIPSGPLGSGVIPISFALCVASTFQYATIIYNHKPRQSEISADGKSGDDLTLVGLKGFGTGGTPMDEPIETMPDPPVL</sequence>